<dbReference type="GO" id="GO:0003700">
    <property type="term" value="F:DNA-binding transcription factor activity"/>
    <property type="evidence" value="ECO:0007669"/>
    <property type="project" value="TreeGrafter"/>
</dbReference>
<feature type="DNA-binding region" description="H-T-H motif" evidence="5">
    <location>
        <begin position="42"/>
        <end position="61"/>
    </location>
</feature>
<dbReference type="SUPFAM" id="SSF46689">
    <property type="entry name" value="Homeodomain-like"/>
    <property type="match status" value="1"/>
</dbReference>
<evidence type="ECO:0000256" key="3">
    <source>
        <dbReference type="ARBA" id="ARBA00023125"/>
    </source>
</evidence>
<evidence type="ECO:0000313" key="8">
    <source>
        <dbReference type="EMBL" id="SDJ33199.1"/>
    </source>
</evidence>
<keyword evidence="2" id="KW-0805">Transcription regulation</keyword>
<sequence>MENGHKKSPGRPKASEQKQPTSEAILQSAQTLFMEYGYQRVSIDDVARHCGVTKATVYYYYETKAELFTKMMEDMMETIRAQMEKVLRADDSLYDKLLRITNAHLKATFHIDMEGFLRETKASLSEEQQKAMQEAEDTMNTTLEEAFTRAMDQGEIPSVPLKFAVQTYVTLLRLGNYRDQDHRPLFPSTEESAEAIVDFYWNGMFPQSKE</sequence>
<evidence type="ECO:0000259" key="7">
    <source>
        <dbReference type="PROSITE" id="PS50977"/>
    </source>
</evidence>
<dbReference type="InterPro" id="IPR009057">
    <property type="entry name" value="Homeodomain-like_sf"/>
</dbReference>
<evidence type="ECO:0000256" key="4">
    <source>
        <dbReference type="ARBA" id="ARBA00023163"/>
    </source>
</evidence>
<evidence type="ECO:0000313" key="9">
    <source>
        <dbReference type="Proteomes" id="UP000199225"/>
    </source>
</evidence>
<evidence type="ECO:0000256" key="5">
    <source>
        <dbReference type="PROSITE-ProRule" id="PRU00335"/>
    </source>
</evidence>
<name>A0A1G8SVC4_9BACI</name>
<dbReference type="GO" id="GO:0000976">
    <property type="term" value="F:transcription cis-regulatory region binding"/>
    <property type="evidence" value="ECO:0007669"/>
    <property type="project" value="TreeGrafter"/>
</dbReference>
<accession>A0A1G8SVC4</accession>
<dbReference type="RefSeq" id="WP_093193300.1">
    <property type="nucleotide sequence ID" value="NZ_FNEV01000004.1"/>
</dbReference>
<dbReference type="InterPro" id="IPR036271">
    <property type="entry name" value="Tet_transcr_reg_TetR-rel_C_sf"/>
</dbReference>
<proteinExistence type="predicted"/>
<dbReference type="PANTHER" id="PTHR30055">
    <property type="entry name" value="HTH-TYPE TRANSCRIPTIONAL REGULATOR RUTR"/>
    <property type="match status" value="1"/>
</dbReference>
<dbReference type="InterPro" id="IPR050109">
    <property type="entry name" value="HTH-type_TetR-like_transc_reg"/>
</dbReference>
<dbReference type="Proteomes" id="UP000199225">
    <property type="component" value="Unassembled WGS sequence"/>
</dbReference>
<feature type="compositionally biased region" description="Basic residues" evidence="6">
    <location>
        <begin position="1"/>
        <end position="10"/>
    </location>
</feature>
<feature type="domain" description="HTH tetR-type" evidence="7">
    <location>
        <begin position="19"/>
        <end position="79"/>
    </location>
</feature>
<feature type="region of interest" description="Disordered" evidence="6">
    <location>
        <begin position="1"/>
        <end position="22"/>
    </location>
</feature>
<organism evidence="8 9">
    <name type="scientific">Salimicrobium halophilum</name>
    <dbReference type="NCBI Taxonomy" id="86666"/>
    <lineage>
        <taxon>Bacteria</taxon>
        <taxon>Bacillati</taxon>
        <taxon>Bacillota</taxon>
        <taxon>Bacilli</taxon>
        <taxon>Bacillales</taxon>
        <taxon>Bacillaceae</taxon>
        <taxon>Salimicrobium</taxon>
    </lineage>
</organism>
<keyword evidence="9" id="KW-1185">Reference proteome</keyword>
<dbReference type="PRINTS" id="PR00455">
    <property type="entry name" value="HTHTETR"/>
</dbReference>
<reference evidence="9" key="1">
    <citation type="submission" date="2016-10" db="EMBL/GenBank/DDBJ databases">
        <authorList>
            <person name="Varghese N."/>
            <person name="Submissions S."/>
        </authorList>
    </citation>
    <scope>NUCLEOTIDE SEQUENCE [LARGE SCALE GENOMIC DNA]</scope>
    <source>
        <strain evidence="9">DSM 4771</strain>
    </source>
</reference>
<dbReference type="InterPro" id="IPR001647">
    <property type="entry name" value="HTH_TetR"/>
</dbReference>
<dbReference type="AlphaFoldDB" id="A0A1G8SVC4"/>
<dbReference type="PROSITE" id="PS50977">
    <property type="entry name" value="HTH_TETR_2"/>
    <property type="match status" value="1"/>
</dbReference>
<keyword evidence="1" id="KW-0678">Repressor</keyword>
<evidence type="ECO:0000256" key="1">
    <source>
        <dbReference type="ARBA" id="ARBA00022491"/>
    </source>
</evidence>
<evidence type="ECO:0000256" key="2">
    <source>
        <dbReference type="ARBA" id="ARBA00023015"/>
    </source>
</evidence>
<dbReference type="PANTHER" id="PTHR30055:SF175">
    <property type="entry name" value="HTH-TYPE TRANSCRIPTIONAL REPRESSOR KSTR2"/>
    <property type="match status" value="1"/>
</dbReference>
<keyword evidence="3 5" id="KW-0238">DNA-binding</keyword>
<dbReference type="Gene3D" id="1.10.357.10">
    <property type="entry name" value="Tetracycline Repressor, domain 2"/>
    <property type="match status" value="1"/>
</dbReference>
<protein>
    <submittedName>
        <fullName evidence="8">DNA-binding transcriptional regulator, AcrR family</fullName>
    </submittedName>
</protein>
<dbReference type="Gene3D" id="1.10.10.60">
    <property type="entry name" value="Homeodomain-like"/>
    <property type="match status" value="1"/>
</dbReference>
<gene>
    <name evidence="8" type="ORF">SAMN04490247_1547</name>
</gene>
<dbReference type="EMBL" id="FNEV01000004">
    <property type="protein sequence ID" value="SDJ33199.1"/>
    <property type="molecule type" value="Genomic_DNA"/>
</dbReference>
<dbReference type="Pfam" id="PF00440">
    <property type="entry name" value="TetR_N"/>
    <property type="match status" value="1"/>
</dbReference>
<evidence type="ECO:0000256" key="6">
    <source>
        <dbReference type="SAM" id="MobiDB-lite"/>
    </source>
</evidence>
<dbReference type="OrthoDB" id="2732116at2"/>
<keyword evidence="4" id="KW-0804">Transcription</keyword>
<dbReference type="SUPFAM" id="SSF48498">
    <property type="entry name" value="Tetracyclin repressor-like, C-terminal domain"/>
    <property type="match status" value="1"/>
</dbReference>
<dbReference type="STRING" id="86666.SAMN04490247_1547"/>